<feature type="domain" description="DRBM" evidence="6">
    <location>
        <begin position="379"/>
        <end position="456"/>
    </location>
</feature>
<dbReference type="InterPro" id="IPR000999">
    <property type="entry name" value="RNase_III_dom"/>
</dbReference>
<reference evidence="8 9" key="1">
    <citation type="submission" date="2023-06" db="EMBL/GenBank/DDBJ databases">
        <title>Genome sequence of Methanimicrococcus sp. At1.</title>
        <authorList>
            <person name="Protasov E."/>
            <person name="Platt K."/>
            <person name="Poehlein A."/>
            <person name="Daniel R."/>
            <person name="Brune A."/>
        </authorList>
    </citation>
    <scope>NUCLEOTIDE SEQUENCE [LARGE SCALE GENOMIC DNA]</scope>
    <source>
        <strain evidence="8 9">At1</strain>
    </source>
</reference>
<dbReference type="SUPFAM" id="SSF54768">
    <property type="entry name" value="dsRNA-binding domain-like"/>
    <property type="match status" value="2"/>
</dbReference>
<feature type="region of interest" description="Disordered" evidence="5">
    <location>
        <begin position="27"/>
        <end position="92"/>
    </location>
</feature>
<evidence type="ECO:0000256" key="2">
    <source>
        <dbReference type="ARBA" id="ARBA00022759"/>
    </source>
</evidence>
<dbReference type="Pfam" id="PF14622">
    <property type="entry name" value="Ribonucleas_3_3"/>
    <property type="match status" value="1"/>
</dbReference>
<dbReference type="PROSITE" id="PS50142">
    <property type="entry name" value="RNASE_3_2"/>
    <property type="match status" value="1"/>
</dbReference>
<feature type="compositionally biased region" description="Basic and acidic residues" evidence="5">
    <location>
        <begin position="30"/>
        <end position="87"/>
    </location>
</feature>
<keyword evidence="9" id="KW-1185">Reference proteome</keyword>
<evidence type="ECO:0000256" key="5">
    <source>
        <dbReference type="SAM" id="MobiDB-lite"/>
    </source>
</evidence>
<proteinExistence type="predicted"/>
<dbReference type="InterPro" id="IPR014720">
    <property type="entry name" value="dsRBD_dom"/>
</dbReference>
<dbReference type="CDD" id="cd10845">
    <property type="entry name" value="DSRM_RNAse_III_family"/>
    <property type="match status" value="1"/>
</dbReference>
<comment type="caution">
    <text evidence="8">The sequence shown here is derived from an EMBL/GenBank/DDBJ whole genome shotgun (WGS) entry which is preliminary data.</text>
</comment>
<dbReference type="SMART" id="SM00535">
    <property type="entry name" value="RIBOc"/>
    <property type="match status" value="1"/>
</dbReference>
<dbReference type="EMBL" id="JAWDKC010000028">
    <property type="protein sequence ID" value="MDV0445958.1"/>
    <property type="molecule type" value="Genomic_DNA"/>
</dbReference>
<evidence type="ECO:0000256" key="3">
    <source>
        <dbReference type="ARBA" id="ARBA00022801"/>
    </source>
</evidence>
<evidence type="ECO:0000256" key="1">
    <source>
        <dbReference type="ARBA" id="ARBA00022722"/>
    </source>
</evidence>
<dbReference type="PANTHER" id="PTHR11207:SF0">
    <property type="entry name" value="RIBONUCLEASE 3"/>
    <property type="match status" value="1"/>
</dbReference>
<keyword evidence="3 8" id="KW-0378">Hydrolase</keyword>
<dbReference type="InterPro" id="IPR036389">
    <property type="entry name" value="RNase_III_sf"/>
</dbReference>
<feature type="domain" description="RNase III" evidence="7">
    <location>
        <begin position="131"/>
        <end position="217"/>
    </location>
</feature>
<evidence type="ECO:0000313" key="8">
    <source>
        <dbReference type="EMBL" id="MDV0445958.1"/>
    </source>
</evidence>
<accession>A0ABU3VRD2</accession>
<gene>
    <name evidence="8" type="primary">rnc_2</name>
    <name evidence="8" type="ORF">MmiAt1_15620</name>
</gene>
<dbReference type="PANTHER" id="PTHR11207">
    <property type="entry name" value="RIBONUCLEASE III"/>
    <property type="match status" value="1"/>
</dbReference>
<dbReference type="PROSITE" id="PS50137">
    <property type="entry name" value="DS_RBD"/>
    <property type="match status" value="2"/>
</dbReference>
<protein>
    <submittedName>
        <fullName evidence="8">Ribonuclease 3</fullName>
        <ecNumber evidence="8">3.1.26.3</ecNumber>
    </submittedName>
</protein>
<organism evidence="8 9">
    <name type="scientific">Methanimicrococcus hacksteinii</name>
    <dbReference type="NCBI Taxonomy" id="3028293"/>
    <lineage>
        <taxon>Archaea</taxon>
        <taxon>Methanobacteriati</taxon>
        <taxon>Methanobacteriota</taxon>
        <taxon>Stenosarchaea group</taxon>
        <taxon>Methanomicrobia</taxon>
        <taxon>Methanosarcinales</taxon>
        <taxon>Methanosarcinaceae</taxon>
        <taxon>Methanimicrococcus</taxon>
    </lineage>
</organism>
<feature type="domain" description="DRBM" evidence="6">
    <location>
        <begin position="277"/>
        <end position="353"/>
    </location>
</feature>
<keyword evidence="2" id="KW-0255">Endonuclease</keyword>
<evidence type="ECO:0000313" key="9">
    <source>
        <dbReference type="Proteomes" id="UP001272052"/>
    </source>
</evidence>
<dbReference type="SMART" id="SM00358">
    <property type="entry name" value="DSRM"/>
    <property type="match status" value="2"/>
</dbReference>
<dbReference type="EC" id="3.1.26.3" evidence="8"/>
<dbReference type="Gene3D" id="3.30.160.20">
    <property type="match status" value="2"/>
</dbReference>
<evidence type="ECO:0000259" key="7">
    <source>
        <dbReference type="PROSITE" id="PS50142"/>
    </source>
</evidence>
<sequence>MSRKESKGIQNILRKFSAKISAKLTKNKKMNREGIEKKEEISRKGIEKKEEISREGIEKKEEISREGIEKKEEISRKGIEKKEDEKSQTGTIDKLLQNESQEELYELEAEIGYDFNSILLLQKTRIWATNKKTAFFGDTILGYVVTEFLFKTYPDFDQGQLTIMRAHIISDKNLEKIVKENEWDRYLVTEVSIPSKSRKLTSTFLEAIIGAIYLDGGILPAEIFVCKYIVNRKEIEKAMEILHISEAKKKKYKKKNNCVALNCAALNCMILNDMSQSPKEKLNRFCKEYYDFRPQPFLIAEEGPPHDRTFIVEYRLSKENTGLKEDIIGTGKGKRKSDAEKEAAKQINDYLIQINTTDADNEKKTELKKMKNHKQLFMTSKSLLYQFCQEHYNKFQPDFYIIGEEKTQNEKIYTIGCLLPKKVTGFERDILGIGEGRSKSIAENRAAKQVNIILMQIGAMEDNRRRNELLRREYYPKAKLNAFCRTHFNGYMPKPYLVLERGMMQGKFTIGYTLPKEITGLKTDISFKETARLKIEAERKAAEKVNQYLTEIGLMESFEKELADSADI</sequence>
<evidence type="ECO:0000259" key="6">
    <source>
        <dbReference type="PROSITE" id="PS50137"/>
    </source>
</evidence>
<keyword evidence="4" id="KW-0694">RNA-binding</keyword>
<dbReference type="GO" id="GO:0004525">
    <property type="term" value="F:ribonuclease III activity"/>
    <property type="evidence" value="ECO:0007669"/>
    <property type="project" value="UniProtKB-EC"/>
</dbReference>
<name>A0ABU3VRD2_9EURY</name>
<keyword evidence="1" id="KW-0540">Nuclease</keyword>
<dbReference type="Proteomes" id="UP001272052">
    <property type="component" value="Unassembled WGS sequence"/>
</dbReference>
<dbReference type="SUPFAM" id="SSF69065">
    <property type="entry name" value="RNase III domain-like"/>
    <property type="match status" value="1"/>
</dbReference>
<dbReference type="RefSeq" id="WP_318786394.1">
    <property type="nucleotide sequence ID" value="NZ_JAWDKC010000028.1"/>
</dbReference>
<dbReference type="Gene3D" id="1.10.1520.10">
    <property type="entry name" value="Ribonuclease III domain"/>
    <property type="match status" value="1"/>
</dbReference>
<dbReference type="CDD" id="cd00593">
    <property type="entry name" value="RIBOc"/>
    <property type="match status" value="1"/>
</dbReference>
<evidence type="ECO:0000256" key="4">
    <source>
        <dbReference type="ARBA" id="ARBA00022884"/>
    </source>
</evidence>
<dbReference type="Pfam" id="PF00035">
    <property type="entry name" value="dsrm"/>
    <property type="match status" value="2"/>
</dbReference>